<dbReference type="InterPro" id="IPR035105">
    <property type="entry name" value="Deoxycytidylate_deaminase_dom"/>
</dbReference>
<dbReference type="GO" id="GO:0005737">
    <property type="term" value="C:cytoplasm"/>
    <property type="evidence" value="ECO:0007669"/>
    <property type="project" value="TreeGrafter"/>
</dbReference>
<dbReference type="Pfam" id="PF00383">
    <property type="entry name" value="dCMP_cyt_deam_1"/>
    <property type="match status" value="1"/>
</dbReference>
<keyword evidence="4" id="KW-0545">Nucleotide biosynthesis</keyword>
<dbReference type="PANTHER" id="PTHR11086">
    <property type="entry name" value="DEOXYCYTIDYLATE DEAMINASE-RELATED"/>
    <property type="match status" value="1"/>
</dbReference>
<dbReference type="PROSITE" id="PS51747">
    <property type="entry name" value="CYT_DCMP_DEAMINASES_2"/>
    <property type="match status" value="1"/>
</dbReference>
<sequence>MNVNQVIKRTNYLDWPEYFMATAFLAAMRSKDPITQVGACIVNGKNIIVGIGYNGMPNGCSDDKFPWQKSKDKLTTKHTYVCHAELNAVLNKNCTDLYGCTMYVGLFPCNECAKVIIQSGIKKVVYLSDKHSYKAETIAAKKMFDVAGVTYEPFSPKNKKIVIDFEEIDWNNMQQCDFSPNKDEVDVLENSLEPLHISGDSNANQ</sequence>
<evidence type="ECO:0000256" key="11">
    <source>
        <dbReference type="ARBA" id="ARBA00071625"/>
    </source>
</evidence>
<dbReference type="FunFam" id="3.40.140.10:FF:000021">
    <property type="entry name" value="Deoxycytidylate deaminase"/>
    <property type="match status" value="1"/>
</dbReference>
<evidence type="ECO:0000259" key="12">
    <source>
        <dbReference type="PROSITE" id="PS51747"/>
    </source>
</evidence>
<dbReference type="GO" id="GO:0009165">
    <property type="term" value="P:nucleotide biosynthetic process"/>
    <property type="evidence" value="ECO:0007669"/>
    <property type="project" value="UniProtKB-KW"/>
</dbReference>
<dbReference type="SUPFAM" id="SSF53927">
    <property type="entry name" value="Cytidine deaminase-like"/>
    <property type="match status" value="1"/>
</dbReference>
<comment type="similarity">
    <text evidence="2">Belongs to the cytidine and deoxycytidylate deaminase family.</text>
</comment>
<gene>
    <name evidence="13" type="ORF">NEZAVI_LOCUS4332</name>
</gene>
<evidence type="ECO:0000313" key="14">
    <source>
        <dbReference type="Proteomes" id="UP001152798"/>
    </source>
</evidence>
<dbReference type="EC" id="3.5.4.12" evidence="8"/>
<comment type="function">
    <text evidence="7">Supplies the nucleotide substrate for thymidylate synthetase.</text>
</comment>
<comment type="cofactor">
    <cofactor evidence="1">
        <name>Zn(2+)</name>
        <dbReference type="ChEBI" id="CHEBI:29105"/>
    </cofactor>
</comment>
<evidence type="ECO:0000256" key="7">
    <source>
        <dbReference type="ARBA" id="ARBA00037036"/>
    </source>
</evidence>
<comment type="catalytic activity">
    <reaction evidence="10">
        <text>dCMP + H2O + H(+) = dUMP + NH4(+)</text>
        <dbReference type="Rhea" id="RHEA:22924"/>
        <dbReference type="ChEBI" id="CHEBI:15377"/>
        <dbReference type="ChEBI" id="CHEBI:15378"/>
        <dbReference type="ChEBI" id="CHEBI:28938"/>
        <dbReference type="ChEBI" id="CHEBI:57566"/>
        <dbReference type="ChEBI" id="CHEBI:246422"/>
        <dbReference type="EC" id="3.5.4.12"/>
    </reaction>
</comment>
<keyword evidence="6" id="KW-0862">Zinc</keyword>
<evidence type="ECO:0000256" key="5">
    <source>
        <dbReference type="ARBA" id="ARBA00022801"/>
    </source>
</evidence>
<keyword evidence="5" id="KW-0378">Hydrolase</keyword>
<dbReference type="CDD" id="cd01286">
    <property type="entry name" value="deoxycytidylate_deaminase"/>
    <property type="match status" value="1"/>
</dbReference>
<evidence type="ECO:0000256" key="9">
    <source>
        <dbReference type="ARBA" id="ARBA00041763"/>
    </source>
</evidence>
<evidence type="ECO:0000256" key="1">
    <source>
        <dbReference type="ARBA" id="ARBA00001947"/>
    </source>
</evidence>
<evidence type="ECO:0000256" key="6">
    <source>
        <dbReference type="ARBA" id="ARBA00022833"/>
    </source>
</evidence>
<evidence type="ECO:0000256" key="2">
    <source>
        <dbReference type="ARBA" id="ARBA00006576"/>
    </source>
</evidence>
<keyword evidence="3" id="KW-0479">Metal-binding</keyword>
<name>A0A9P0H360_NEZVI</name>
<dbReference type="GO" id="GO:0008270">
    <property type="term" value="F:zinc ion binding"/>
    <property type="evidence" value="ECO:0007669"/>
    <property type="project" value="InterPro"/>
</dbReference>
<dbReference type="InterPro" id="IPR002125">
    <property type="entry name" value="CMP_dCMP_dom"/>
</dbReference>
<dbReference type="InterPro" id="IPR015517">
    <property type="entry name" value="dCMP_deaminase-rel"/>
</dbReference>
<dbReference type="OrthoDB" id="6710946at2759"/>
<dbReference type="PANTHER" id="PTHR11086:SF18">
    <property type="entry name" value="DEOXYCYTIDYLATE DEAMINASE"/>
    <property type="match status" value="1"/>
</dbReference>
<organism evidence="13 14">
    <name type="scientific">Nezara viridula</name>
    <name type="common">Southern green stink bug</name>
    <name type="synonym">Cimex viridulus</name>
    <dbReference type="NCBI Taxonomy" id="85310"/>
    <lineage>
        <taxon>Eukaryota</taxon>
        <taxon>Metazoa</taxon>
        <taxon>Ecdysozoa</taxon>
        <taxon>Arthropoda</taxon>
        <taxon>Hexapoda</taxon>
        <taxon>Insecta</taxon>
        <taxon>Pterygota</taxon>
        <taxon>Neoptera</taxon>
        <taxon>Paraneoptera</taxon>
        <taxon>Hemiptera</taxon>
        <taxon>Heteroptera</taxon>
        <taxon>Panheteroptera</taxon>
        <taxon>Pentatomomorpha</taxon>
        <taxon>Pentatomoidea</taxon>
        <taxon>Pentatomidae</taxon>
        <taxon>Pentatominae</taxon>
        <taxon>Nezara</taxon>
    </lineage>
</organism>
<feature type="domain" description="CMP/dCMP-type deaminase" evidence="12">
    <location>
        <begin position="14"/>
        <end position="151"/>
    </location>
</feature>
<dbReference type="PROSITE" id="PS00903">
    <property type="entry name" value="CYT_DCMP_DEAMINASES_1"/>
    <property type="match status" value="1"/>
</dbReference>
<protein>
    <recommendedName>
        <fullName evidence="11">Probable deoxycytidylate deaminase</fullName>
        <ecNumber evidence="8">3.5.4.12</ecNumber>
    </recommendedName>
    <alternativeName>
        <fullName evidence="9">dCMP deaminase</fullName>
    </alternativeName>
</protein>
<dbReference type="InterPro" id="IPR016192">
    <property type="entry name" value="APOBEC/CMP_deaminase_Zn-bd"/>
</dbReference>
<keyword evidence="14" id="KW-1185">Reference proteome</keyword>
<dbReference type="Proteomes" id="UP001152798">
    <property type="component" value="Chromosome 2"/>
</dbReference>
<accession>A0A9P0H360</accession>
<dbReference type="GO" id="GO:0004132">
    <property type="term" value="F:dCMP deaminase activity"/>
    <property type="evidence" value="ECO:0007669"/>
    <property type="project" value="UniProtKB-EC"/>
</dbReference>
<proteinExistence type="inferred from homology"/>
<dbReference type="AlphaFoldDB" id="A0A9P0H360"/>
<evidence type="ECO:0000256" key="8">
    <source>
        <dbReference type="ARBA" id="ARBA00038938"/>
    </source>
</evidence>
<evidence type="ECO:0000256" key="10">
    <source>
        <dbReference type="ARBA" id="ARBA00052978"/>
    </source>
</evidence>
<evidence type="ECO:0000256" key="4">
    <source>
        <dbReference type="ARBA" id="ARBA00022727"/>
    </source>
</evidence>
<dbReference type="InterPro" id="IPR016193">
    <property type="entry name" value="Cytidine_deaminase-like"/>
</dbReference>
<evidence type="ECO:0000256" key="3">
    <source>
        <dbReference type="ARBA" id="ARBA00022723"/>
    </source>
</evidence>
<dbReference type="Gene3D" id="3.40.140.10">
    <property type="entry name" value="Cytidine Deaminase, domain 2"/>
    <property type="match status" value="1"/>
</dbReference>
<reference evidence="13" key="1">
    <citation type="submission" date="2022-01" db="EMBL/GenBank/DDBJ databases">
        <authorList>
            <person name="King R."/>
        </authorList>
    </citation>
    <scope>NUCLEOTIDE SEQUENCE</scope>
</reference>
<evidence type="ECO:0000313" key="13">
    <source>
        <dbReference type="EMBL" id="CAH1393706.1"/>
    </source>
</evidence>
<dbReference type="EMBL" id="OV725078">
    <property type="protein sequence ID" value="CAH1393706.1"/>
    <property type="molecule type" value="Genomic_DNA"/>
</dbReference>